<dbReference type="OrthoDB" id="6783070at2759"/>
<dbReference type="InterPro" id="IPR006580">
    <property type="entry name" value="Znf_TTF"/>
</dbReference>
<evidence type="ECO:0000313" key="4">
    <source>
        <dbReference type="Proteomes" id="UP000683360"/>
    </source>
</evidence>
<protein>
    <recommendedName>
        <fullName evidence="2">TTF-type domain-containing protein</fullName>
    </recommendedName>
</protein>
<dbReference type="EMBL" id="CAJPWZ010001186">
    <property type="protein sequence ID" value="CAG2209490.1"/>
    <property type="molecule type" value="Genomic_DNA"/>
</dbReference>
<reference evidence="3" key="1">
    <citation type="submission" date="2021-03" db="EMBL/GenBank/DDBJ databases">
        <authorList>
            <person name="Bekaert M."/>
        </authorList>
    </citation>
    <scope>NUCLEOTIDE SEQUENCE</scope>
</reference>
<dbReference type="InterPro" id="IPR008906">
    <property type="entry name" value="HATC_C_dom"/>
</dbReference>
<dbReference type="GO" id="GO:0046983">
    <property type="term" value="F:protein dimerization activity"/>
    <property type="evidence" value="ECO:0007669"/>
    <property type="project" value="InterPro"/>
</dbReference>
<dbReference type="AlphaFoldDB" id="A0A8S3RMJ5"/>
<dbReference type="PANTHER" id="PTHR46289:SF17">
    <property type="entry name" value="HAT C-TERMINAL DIMERISATION DOMAIN-CONTAINING PROTEIN"/>
    <property type="match status" value="1"/>
</dbReference>
<evidence type="ECO:0000256" key="1">
    <source>
        <dbReference type="SAM" id="MobiDB-lite"/>
    </source>
</evidence>
<feature type="region of interest" description="Disordered" evidence="1">
    <location>
        <begin position="1"/>
        <end position="35"/>
    </location>
</feature>
<organism evidence="3 4">
    <name type="scientific">Mytilus edulis</name>
    <name type="common">Blue mussel</name>
    <dbReference type="NCBI Taxonomy" id="6550"/>
    <lineage>
        <taxon>Eukaryota</taxon>
        <taxon>Metazoa</taxon>
        <taxon>Spiralia</taxon>
        <taxon>Lophotrochozoa</taxon>
        <taxon>Mollusca</taxon>
        <taxon>Bivalvia</taxon>
        <taxon>Autobranchia</taxon>
        <taxon>Pteriomorphia</taxon>
        <taxon>Mytilida</taxon>
        <taxon>Mytiloidea</taxon>
        <taxon>Mytilidae</taxon>
        <taxon>Mytilinae</taxon>
        <taxon>Mytilus</taxon>
    </lineage>
</organism>
<dbReference type="InterPro" id="IPR025398">
    <property type="entry name" value="DUF4371"/>
</dbReference>
<dbReference type="Pfam" id="PF14291">
    <property type="entry name" value="DUF4371"/>
    <property type="match status" value="1"/>
</dbReference>
<dbReference type="InterPro" id="IPR012337">
    <property type="entry name" value="RNaseH-like_sf"/>
</dbReference>
<name>A0A8S3RMJ5_MYTED</name>
<dbReference type="SUPFAM" id="SSF53098">
    <property type="entry name" value="Ribonuclease H-like"/>
    <property type="match status" value="1"/>
</dbReference>
<evidence type="ECO:0000259" key="2">
    <source>
        <dbReference type="SMART" id="SM00597"/>
    </source>
</evidence>
<feature type="domain" description="TTF-type" evidence="2">
    <location>
        <begin position="95"/>
        <end position="197"/>
    </location>
</feature>
<gene>
    <name evidence="3" type="ORF">MEDL_23623</name>
</gene>
<accession>A0A8S3RMJ5</accession>
<proteinExistence type="predicted"/>
<dbReference type="Pfam" id="PF05699">
    <property type="entry name" value="Dimer_Tnp_hAT"/>
    <property type="match status" value="1"/>
</dbReference>
<dbReference type="Proteomes" id="UP000683360">
    <property type="component" value="Unassembled WGS sequence"/>
</dbReference>
<dbReference type="InterPro" id="IPR052958">
    <property type="entry name" value="IFN-induced_PKR_regulator"/>
</dbReference>
<evidence type="ECO:0000313" key="3">
    <source>
        <dbReference type="EMBL" id="CAG2209490.1"/>
    </source>
</evidence>
<sequence>MSFKQSKLETFFGKTTRSREDSEEPTQPSLSEAPLTSILTNTPSTSFSSVISLPFHHQEDPIKFIDRTLSENERKQILEHKWEPDNKFEYPVNDKGRRYNLKWEEKRPWLRYSPSNDSVFCACCIAFPVAVSETHPEFVTIGFRDWKNATGDKRGALEKHSKSERHQLSQEKSEMFLMTVKGKSIPVTESISKAYQEKVQRNRACLMSIIDVVIRLGHRNIAFRGNWLKDEGKEDGNFQYFIDWKANFDDVLKLHLSTAQHKYLSPKVQNEFIHLCELEIRDAIRDRCGESEFFSVMVDETTDVAEKAQLSICVRYVSKERDRYEVNEDFVGFVEVERTDAETLCDAVLHNLGQEWGFDLTKLRGQGYDGCATMTGAISGVQKRIQDVWPEAKYFVHCNSHRLNLVIVNTCNKVVEARNALTILGKITWFICGVSKRKAILMKEVKQGNKDLDFDLLYDNEDALFEAAMRQTMMPKLSETRWTSRVDTLSWLLAHYKSLLNVLENVQSNSKGQAAADASSYHAVLLKFDFILVTVMLQYTLGYIRPLSILLQSEACDLVKAHQEARDLLVIFQGIRSDSDARFHDIYERSASIATENDVVPTKPRSTQRQRHRANAPVESIEEHFRVNYFLPFIDHIISHLDSRFPEELKAIFYGNYLVPSLVGKIEDEVVTAMKQEYSIDLPYPNDFGQEVHRWVAKCHRDSLSLVTTLTGAISYADPELYPNIHLVLKLLLTLPVGSCSCERSFSALRRLKTWCRATMTEDRLCGLALLHVHRNDAVGQVKAESVLRRWDLSGNRKIHLAFTAD</sequence>
<dbReference type="PANTHER" id="PTHR46289">
    <property type="entry name" value="52 KDA REPRESSOR OF THE INHIBITOR OF THE PROTEIN KINASE-LIKE PROTEIN-RELATED"/>
    <property type="match status" value="1"/>
</dbReference>
<dbReference type="SMART" id="SM00597">
    <property type="entry name" value="ZnF_TTF"/>
    <property type="match status" value="1"/>
</dbReference>
<comment type="caution">
    <text evidence="3">The sequence shown here is derived from an EMBL/GenBank/DDBJ whole genome shotgun (WGS) entry which is preliminary data.</text>
</comment>
<keyword evidence="4" id="KW-1185">Reference proteome</keyword>